<dbReference type="PANTHER" id="PTHR40459:SF1">
    <property type="entry name" value="CONSERVED HYPOTHETICAL ALANINE AND LEUCINE RICH PROTEIN"/>
    <property type="match status" value="1"/>
</dbReference>
<sequence>MLRVGIVGTGAVGTGMGILLRQRGYDIIGVASRTPASARRAAARLNCPVFERPEELARQAEVVFITTNDQAIGPVTEAIAAHGGFHPGQTVIHMSGSLSSGILEPARWAGALALSLHPLQSCADAERAVVNLPGSVFSLEGDEQALPLGKRLVADLGGEYFVISSAAKPLYHAAACVASNYLVSLIDLSRRLMQAAGVEPALAGRALMPLIKGTLDNIEAVGIPQALTGPIARGDLDTIRDHLKAMGNVPAEVDELYCALGRYTAGLAVRKGTIDACVRDHLYRMLTKGPEETYNLEGDGEKWRY</sequence>
<feature type="domain" description="DUF2520" evidence="2">
    <location>
        <begin position="136"/>
        <end position="264"/>
    </location>
</feature>
<organism evidence="3 4">
    <name type="scientific">Neomoorella humiferrea</name>
    <dbReference type="NCBI Taxonomy" id="676965"/>
    <lineage>
        <taxon>Bacteria</taxon>
        <taxon>Bacillati</taxon>
        <taxon>Bacillota</taxon>
        <taxon>Clostridia</taxon>
        <taxon>Neomoorellales</taxon>
        <taxon>Neomoorellaceae</taxon>
        <taxon>Neomoorella</taxon>
    </lineage>
</organism>
<dbReference type="EMBL" id="PVXM01000015">
    <property type="protein sequence ID" value="PRR73950.1"/>
    <property type="molecule type" value="Genomic_DNA"/>
</dbReference>
<comment type="caution">
    <text evidence="3">The sequence shown here is derived from an EMBL/GenBank/DDBJ whole genome shotgun (WGS) entry which is preliminary data.</text>
</comment>
<dbReference type="PANTHER" id="PTHR40459">
    <property type="entry name" value="CONSERVED HYPOTHETICAL ALANINE AND LEUCINE RICH PROTEIN"/>
    <property type="match status" value="1"/>
</dbReference>
<evidence type="ECO:0000313" key="4">
    <source>
        <dbReference type="Proteomes" id="UP000238415"/>
    </source>
</evidence>
<evidence type="ECO:0000259" key="1">
    <source>
        <dbReference type="Pfam" id="PF10727"/>
    </source>
</evidence>
<dbReference type="OrthoDB" id="9810755at2"/>
<protein>
    <submittedName>
        <fullName evidence="3">Arogenate dehydrogenase</fullName>
    </submittedName>
</protein>
<dbReference type="InterPro" id="IPR019665">
    <property type="entry name" value="OxRdtase/DH_put_Rossmann_dom"/>
</dbReference>
<keyword evidence="4" id="KW-1185">Reference proteome</keyword>
<gene>
    <name evidence="3" type="ORF">MOHU_10920</name>
</gene>
<dbReference type="AlphaFoldDB" id="A0A2T0AU02"/>
<dbReference type="InterPro" id="IPR008927">
    <property type="entry name" value="6-PGluconate_DH-like_C_sf"/>
</dbReference>
<dbReference type="Proteomes" id="UP000238415">
    <property type="component" value="Unassembled WGS sequence"/>
</dbReference>
<reference evidence="3 4" key="1">
    <citation type="submission" date="2018-03" db="EMBL/GenBank/DDBJ databases">
        <title>Genome sequence of Moorella humiferrea DSM 23265.</title>
        <authorList>
            <person name="Poehlein A."/>
            <person name="Daniel R."/>
        </authorList>
    </citation>
    <scope>NUCLEOTIDE SEQUENCE [LARGE SCALE GENOMIC DNA]</scope>
    <source>
        <strain evidence="3 4">DSM 23265</strain>
    </source>
</reference>
<dbReference type="RefSeq" id="WP_106005072.1">
    <property type="nucleotide sequence ID" value="NZ_CP136419.1"/>
</dbReference>
<dbReference type="InterPro" id="IPR018931">
    <property type="entry name" value="DUF2520"/>
</dbReference>
<dbReference type="SUPFAM" id="SSF51735">
    <property type="entry name" value="NAD(P)-binding Rossmann-fold domains"/>
    <property type="match status" value="1"/>
</dbReference>
<dbReference type="SUPFAM" id="SSF48179">
    <property type="entry name" value="6-phosphogluconate dehydrogenase C-terminal domain-like"/>
    <property type="match status" value="1"/>
</dbReference>
<dbReference type="Pfam" id="PF10727">
    <property type="entry name" value="Rossmann-like"/>
    <property type="match status" value="1"/>
</dbReference>
<dbReference type="Gene3D" id="1.10.1040.20">
    <property type="entry name" value="ProC-like, C-terminal domain"/>
    <property type="match status" value="1"/>
</dbReference>
<evidence type="ECO:0000259" key="2">
    <source>
        <dbReference type="Pfam" id="PF10728"/>
    </source>
</evidence>
<feature type="domain" description="Putative oxidoreductase/dehydrogenase Rossmann-like" evidence="1">
    <location>
        <begin position="2"/>
        <end position="118"/>
    </location>
</feature>
<dbReference type="Pfam" id="PF10728">
    <property type="entry name" value="DUF2520"/>
    <property type="match status" value="1"/>
</dbReference>
<dbReference type="Gene3D" id="3.40.50.720">
    <property type="entry name" value="NAD(P)-binding Rossmann-like Domain"/>
    <property type="match status" value="1"/>
</dbReference>
<name>A0A2T0AU02_9FIRM</name>
<proteinExistence type="predicted"/>
<accession>A0A2T0AU02</accession>
<evidence type="ECO:0000313" key="3">
    <source>
        <dbReference type="EMBL" id="PRR73950.1"/>
    </source>
</evidence>
<dbReference type="InterPro" id="IPR037108">
    <property type="entry name" value="TM1727-like_C_sf"/>
</dbReference>
<dbReference type="InterPro" id="IPR036291">
    <property type="entry name" value="NAD(P)-bd_dom_sf"/>
</dbReference>